<name>A0A4U8TAZ0_9HELI</name>
<organism evidence="1 2">
    <name type="scientific">Helicobacter trogontum</name>
    <dbReference type="NCBI Taxonomy" id="50960"/>
    <lineage>
        <taxon>Bacteria</taxon>
        <taxon>Pseudomonadati</taxon>
        <taxon>Campylobacterota</taxon>
        <taxon>Epsilonproteobacteria</taxon>
        <taxon>Campylobacterales</taxon>
        <taxon>Helicobacteraceae</taxon>
        <taxon>Helicobacter</taxon>
    </lineage>
</organism>
<comment type="caution">
    <text evidence="1">The sequence shown here is derived from an EMBL/GenBank/DDBJ whole genome shotgun (WGS) entry which is preliminary data.</text>
</comment>
<dbReference type="EMBL" id="JRPK02000027">
    <property type="protein sequence ID" value="TLD97015.1"/>
    <property type="molecule type" value="Genomic_DNA"/>
</dbReference>
<evidence type="ECO:0000313" key="2">
    <source>
        <dbReference type="Proteomes" id="UP000029861"/>
    </source>
</evidence>
<dbReference type="Pfam" id="PF11186">
    <property type="entry name" value="DUF2972"/>
    <property type="match status" value="1"/>
</dbReference>
<sequence>MLHPPPPICINAYSHNSVKYSTHLTQNNTELDAIINPYPPLLNPATTNYQQIDARIAWELNLPLPSNYKFVWVSSGGSGSEAFMSFLKHCGVNLEPFWYTEKEKYILDFNMLLSKPQGYNILCVYDRYMERSKYIHFIQKRDFIYIAGDVISRLKVGLNHLDNNKMAATTSFIKNPTLDTPLKELFPRLQYDYSDSTGLPNVKKLSIHVLYAYTGFYEFFSYATPYINNLYILSTNDLSAENAFKTFQRLYEIFLFPKSPSDKKLFIQRANMFRGGLYVLPIYLRIGLPDIQTTIAIMPYRLSLILPFRESKINISRELFSKRIIIDSMEIVFMINKDEFAKLIQERDTFLRVKSYITEYISMLEKSVEHNKSELISETDILLHLKENKTHREHLQKLMKAEAEYFKTYCNEIFSSWKYYQEFEDICRESV</sequence>
<dbReference type="AlphaFoldDB" id="A0A4U8TAZ0"/>
<dbReference type="InterPro" id="IPR021353">
    <property type="entry name" value="DUF2972"/>
</dbReference>
<protein>
    <submittedName>
        <fullName evidence="1">DUF2972 domain-containing protein</fullName>
    </submittedName>
</protein>
<proteinExistence type="predicted"/>
<reference evidence="1 2" key="1">
    <citation type="journal article" date="2014" name="Genome Announc.">
        <title>Draft genome sequences of eight enterohepatic helicobacter species isolated from both laboratory and wild rodents.</title>
        <authorList>
            <person name="Sheh A."/>
            <person name="Shen Z."/>
            <person name="Fox J.G."/>
        </authorList>
    </citation>
    <scope>NUCLEOTIDE SEQUENCE [LARGE SCALE GENOMIC DNA]</scope>
    <source>
        <strain evidence="1 2">ATCC 49310</strain>
    </source>
</reference>
<dbReference type="RefSeq" id="WP_138120847.1">
    <property type="nucleotide sequence ID" value="NZ_JRPK02000027.1"/>
</dbReference>
<accession>A0A4U8TAZ0</accession>
<dbReference type="Proteomes" id="UP000029861">
    <property type="component" value="Unassembled WGS sequence"/>
</dbReference>
<gene>
    <name evidence="1" type="ORF">LS80_007640</name>
</gene>
<evidence type="ECO:0000313" key="1">
    <source>
        <dbReference type="EMBL" id="TLD97015.1"/>
    </source>
</evidence>